<evidence type="ECO:0000256" key="7">
    <source>
        <dbReference type="SAM" id="Phobius"/>
    </source>
</evidence>
<protein>
    <recommendedName>
        <fullName evidence="8">DUF202 domain-containing protein</fullName>
    </recommendedName>
</protein>
<name>A0A6A6PW45_9PEZI</name>
<accession>A0A6A6PW45</accession>
<reference evidence="9" key="1">
    <citation type="journal article" date="2020" name="Stud. Mycol.">
        <title>101 Dothideomycetes genomes: a test case for predicting lifestyles and emergence of pathogens.</title>
        <authorList>
            <person name="Haridas S."/>
            <person name="Albert R."/>
            <person name="Binder M."/>
            <person name="Bloem J."/>
            <person name="Labutti K."/>
            <person name="Salamov A."/>
            <person name="Andreopoulos B."/>
            <person name="Baker S."/>
            <person name="Barry K."/>
            <person name="Bills G."/>
            <person name="Bluhm B."/>
            <person name="Cannon C."/>
            <person name="Castanera R."/>
            <person name="Culley D."/>
            <person name="Daum C."/>
            <person name="Ezra D."/>
            <person name="Gonzalez J."/>
            <person name="Henrissat B."/>
            <person name="Kuo A."/>
            <person name="Liang C."/>
            <person name="Lipzen A."/>
            <person name="Lutzoni F."/>
            <person name="Magnuson J."/>
            <person name="Mondo S."/>
            <person name="Nolan M."/>
            <person name="Ohm R."/>
            <person name="Pangilinan J."/>
            <person name="Park H.-J."/>
            <person name="Ramirez L."/>
            <person name="Alfaro M."/>
            <person name="Sun H."/>
            <person name="Tritt A."/>
            <person name="Yoshinaga Y."/>
            <person name="Zwiers L.-H."/>
            <person name="Turgeon B."/>
            <person name="Goodwin S."/>
            <person name="Spatafora J."/>
            <person name="Crous P."/>
            <person name="Grigoriev I."/>
        </authorList>
    </citation>
    <scope>NUCLEOTIDE SEQUENCE</scope>
    <source>
        <strain evidence="9">CBS 113389</strain>
    </source>
</reference>
<evidence type="ECO:0000256" key="4">
    <source>
        <dbReference type="ARBA" id="ARBA00022989"/>
    </source>
</evidence>
<dbReference type="InterPro" id="IPR052053">
    <property type="entry name" value="IM_YidH-like"/>
</dbReference>
<feature type="transmembrane region" description="Helical" evidence="7">
    <location>
        <begin position="399"/>
        <end position="425"/>
    </location>
</feature>
<evidence type="ECO:0000259" key="8">
    <source>
        <dbReference type="Pfam" id="PF02656"/>
    </source>
</evidence>
<feature type="region of interest" description="Disordered" evidence="6">
    <location>
        <begin position="1"/>
        <end position="254"/>
    </location>
</feature>
<keyword evidence="2" id="KW-1003">Cell membrane</keyword>
<dbReference type="PANTHER" id="PTHR34187">
    <property type="entry name" value="FGR18P"/>
    <property type="match status" value="1"/>
</dbReference>
<evidence type="ECO:0000256" key="2">
    <source>
        <dbReference type="ARBA" id="ARBA00022475"/>
    </source>
</evidence>
<feature type="transmembrane region" description="Helical" evidence="7">
    <location>
        <begin position="361"/>
        <end position="378"/>
    </location>
</feature>
<evidence type="ECO:0000256" key="3">
    <source>
        <dbReference type="ARBA" id="ARBA00022692"/>
    </source>
</evidence>
<dbReference type="Proteomes" id="UP000799767">
    <property type="component" value="Unassembled WGS sequence"/>
</dbReference>
<keyword evidence="5 7" id="KW-0472">Membrane</keyword>
<dbReference type="OrthoDB" id="199599at2759"/>
<dbReference type="PANTHER" id="PTHR34187:SF2">
    <property type="entry name" value="DUF202 DOMAIN-CONTAINING PROTEIN"/>
    <property type="match status" value="1"/>
</dbReference>
<feature type="domain" description="DUF202" evidence="8">
    <location>
        <begin position="279"/>
        <end position="385"/>
    </location>
</feature>
<evidence type="ECO:0000313" key="10">
    <source>
        <dbReference type="Proteomes" id="UP000799767"/>
    </source>
</evidence>
<evidence type="ECO:0000256" key="5">
    <source>
        <dbReference type="ARBA" id="ARBA00023136"/>
    </source>
</evidence>
<sequence length="428" mass="45854">MSPLRSSPVSHSTASDMSNLSRPDSEEEDDSLITPRPGPSDPTKRTQANLSTPAVPALPSSDSSSSLAVAGSKTAPFDTHIFSSRVSDGEIAGDDEARRTSTPLSPGRSLSAPRSSHAGAHTRVSFSSGTSLPKPERSKGTYTSPGVRQRQWTPVSAQEMDKALDAESSSADENTAIFRKAGRDANYGALDEDDESRQAGLMDGANGQEENNEQLGTVKKRRSNVGRGRNSLRGPQPVRTDRQSDEDGEEDGDEHAGWWRRLLDKYGSIELENKGSVARDHLALERTFLAWLRTSLSFASIGIAVTQLFRLNTSLSGVKGANSALSDSSSSSPELLLVQQSQQRDNTVADPHRLRQVGKPLGATFLAIAILILLLGFHRYFESQHYVIRGKFPASRGSILLVSFVATALISASLAVVLAVAPAAFETG</sequence>
<dbReference type="InterPro" id="IPR003807">
    <property type="entry name" value="DUF202"/>
</dbReference>
<keyword evidence="10" id="KW-1185">Reference proteome</keyword>
<proteinExistence type="predicted"/>
<evidence type="ECO:0000313" key="9">
    <source>
        <dbReference type="EMBL" id="KAF2483986.1"/>
    </source>
</evidence>
<evidence type="ECO:0000256" key="1">
    <source>
        <dbReference type="ARBA" id="ARBA00004651"/>
    </source>
</evidence>
<gene>
    <name evidence="9" type="ORF">BDY17DRAFT_322872</name>
</gene>
<comment type="subcellular location">
    <subcellularLocation>
        <location evidence="1">Cell membrane</location>
        <topology evidence="1">Multi-pass membrane protein</topology>
    </subcellularLocation>
</comment>
<dbReference type="EMBL" id="MU001634">
    <property type="protein sequence ID" value="KAF2483986.1"/>
    <property type="molecule type" value="Genomic_DNA"/>
</dbReference>
<organism evidence="9 10">
    <name type="scientific">Neohortaea acidophila</name>
    <dbReference type="NCBI Taxonomy" id="245834"/>
    <lineage>
        <taxon>Eukaryota</taxon>
        <taxon>Fungi</taxon>
        <taxon>Dikarya</taxon>
        <taxon>Ascomycota</taxon>
        <taxon>Pezizomycotina</taxon>
        <taxon>Dothideomycetes</taxon>
        <taxon>Dothideomycetidae</taxon>
        <taxon>Mycosphaerellales</taxon>
        <taxon>Teratosphaeriaceae</taxon>
        <taxon>Neohortaea</taxon>
    </lineage>
</organism>
<dbReference type="GeneID" id="54477899"/>
<feature type="compositionally biased region" description="Low complexity" evidence="6">
    <location>
        <begin position="53"/>
        <end position="72"/>
    </location>
</feature>
<keyword evidence="4 7" id="KW-1133">Transmembrane helix</keyword>
<dbReference type="AlphaFoldDB" id="A0A6A6PW45"/>
<dbReference type="RefSeq" id="XP_033590556.1">
    <property type="nucleotide sequence ID" value="XM_033736897.1"/>
</dbReference>
<dbReference type="Pfam" id="PF02656">
    <property type="entry name" value="DUF202"/>
    <property type="match status" value="1"/>
</dbReference>
<feature type="compositionally biased region" description="Polar residues" evidence="6">
    <location>
        <begin position="140"/>
        <end position="156"/>
    </location>
</feature>
<keyword evidence="3 7" id="KW-0812">Transmembrane</keyword>
<dbReference type="GO" id="GO:0005886">
    <property type="term" value="C:plasma membrane"/>
    <property type="evidence" value="ECO:0007669"/>
    <property type="project" value="UniProtKB-SubCell"/>
</dbReference>
<evidence type="ECO:0000256" key="6">
    <source>
        <dbReference type="SAM" id="MobiDB-lite"/>
    </source>
</evidence>
<feature type="compositionally biased region" description="Polar residues" evidence="6">
    <location>
        <begin position="1"/>
        <end position="22"/>
    </location>
</feature>